<dbReference type="SUPFAM" id="SSF101447">
    <property type="entry name" value="Formin homology 2 domain (FH2 domain)"/>
    <property type="match status" value="1"/>
</dbReference>
<gene>
    <name evidence="4" type="primary">LOC108864982</name>
</gene>
<dbReference type="Proteomes" id="UP000694867">
    <property type="component" value="Unplaced"/>
</dbReference>
<evidence type="ECO:0000313" key="3">
    <source>
        <dbReference type="Proteomes" id="UP000694867"/>
    </source>
</evidence>
<reference evidence="4" key="1">
    <citation type="submission" date="2025-08" db="UniProtKB">
        <authorList>
            <consortium name="RefSeq"/>
        </authorList>
    </citation>
    <scope>IDENTIFICATION</scope>
</reference>
<proteinExistence type="inferred from homology"/>
<evidence type="ECO:0000313" key="4">
    <source>
        <dbReference type="RefSeq" id="XP_018497067.1"/>
    </source>
</evidence>
<name>A0AAJ7L677_9ACAR</name>
<evidence type="ECO:0000259" key="2">
    <source>
        <dbReference type="PROSITE" id="PS51444"/>
    </source>
</evidence>
<dbReference type="GO" id="GO:0030866">
    <property type="term" value="P:cortical actin cytoskeleton organization"/>
    <property type="evidence" value="ECO:0007669"/>
    <property type="project" value="TreeGrafter"/>
</dbReference>
<dbReference type="PANTHER" id="PTHR45857:SF4">
    <property type="entry name" value="FORMIN-LIKE PROTEIN"/>
    <property type="match status" value="1"/>
</dbReference>
<dbReference type="RefSeq" id="XP_018497067.1">
    <property type="nucleotide sequence ID" value="XM_018641551.1"/>
</dbReference>
<dbReference type="AlphaFoldDB" id="A0AAJ7L677"/>
<dbReference type="InterPro" id="IPR043592">
    <property type="entry name" value="FMNL_animal"/>
</dbReference>
<dbReference type="PROSITE" id="PS51444">
    <property type="entry name" value="FH2"/>
    <property type="match status" value="1"/>
</dbReference>
<organism evidence="3 4">
    <name type="scientific">Galendromus occidentalis</name>
    <name type="common">western predatory mite</name>
    <dbReference type="NCBI Taxonomy" id="34638"/>
    <lineage>
        <taxon>Eukaryota</taxon>
        <taxon>Metazoa</taxon>
        <taxon>Ecdysozoa</taxon>
        <taxon>Arthropoda</taxon>
        <taxon>Chelicerata</taxon>
        <taxon>Arachnida</taxon>
        <taxon>Acari</taxon>
        <taxon>Parasitiformes</taxon>
        <taxon>Mesostigmata</taxon>
        <taxon>Gamasina</taxon>
        <taxon>Phytoseioidea</taxon>
        <taxon>Phytoseiidae</taxon>
        <taxon>Typhlodrominae</taxon>
        <taxon>Galendromus</taxon>
    </lineage>
</organism>
<dbReference type="GO" id="GO:0051015">
    <property type="term" value="F:actin filament binding"/>
    <property type="evidence" value="ECO:0007669"/>
    <property type="project" value="TreeGrafter"/>
</dbReference>
<dbReference type="Gene3D" id="1.20.58.2220">
    <property type="entry name" value="Formin, FH2 domain"/>
    <property type="match status" value="1"/>
</dbReference>
<dbReference type="InterPro" id="IPR042201">
    <property type="entry name" value="FH2_Formin_sf"/>
</dbReference>
<dbReference type="GO" id="GO:0016477">
    <property type="term" value="P:cell migration"/>
    <property type="evidence" value="ECO:0007669"/>
    <property type="project" value="TreeGrafter"/>
</dbReference>
<dbReference type="InterPro" id="IPR015425">
    <property type="entry name" value="FH2_Formin"/>
</dbReference>
<dbReference type="GeneID" id="108864982"/>
<protein>
    <submittedName>
        <fullName evidence="4">Uncharacterized protein LOC108864982</fullName>
    </submittedName>
</protein>
<dbReference type="KEGG" id="goe:108864982"/>
<dbReference type="Pfam" id="PF02181">
    <property type="entry name" value="FH2"/>
    <property type="match status" value="1"/>
</dbReference>
<accession>A0AAJ7L677</accession>
<comment type="similarity">
    <text evidence="1">Belongs to the formin homology family.</text>
</comment>
<dbReference type="PANTHER" id="PTHR45857">
    <property type="entry name" value="FORMIN-LIKE PROTEIN"/>
    <property type="match status" value="1"/>
</dbReference>
<evidence type="ECO:0000256" key="1">
    <source>
        <dbReference type="ARBA" id="ARBA00023449"/>
    </source>
</evidence>
<sequence length="398" mass="45585">MWKVAFETLNLARVMRIYGLASLAEHFKKPPPTSKSKTKSLLQILDPERRRTIVENIAKLELDKDSFVAHLENSELPPLLFGKVHAGQGALSTKDGKGMLQKLKLLDAILPTDDEVEVFKHSECSLDYLSEEERFLYRVASIPGFRPSVLALSFDVIFDLPIMNLLQRLTEYIDVCDWLMTDANIHVVLINCLTVLNYVNNKHEIYHYGFDLEVMESCIEVKSTGGQLNLLDCAVWPFVDLEKTAFEEFADNFLEGAQIFESIDLEEIREQKNYLKEKVRELISNLDLIPAGQREDTALFIKYVEAKLRCLVRVLSDARKKQEEVCLYFCERQLPEDDMNDTLLKFDTVRFREKILTMAIGVFQSVKVCAFDSSPNSSLWDDNSPEILGLCPCKRLPA</sequence>
<keyword evidence="3" id="KW-1185">Reference proteome</keyword>
<dbReference type="GO" id="GO:0008360">
    <property type="term" value="P:regulation of cell shape"/>
    <property type="evidence" value="ECO:0007669"/>
    <property type="project" value="TreeGrafter"/>
</dbReference>
<dbReference type="GO" id="GO:0005829">
    <property type="term" value="C:cytosol"/>
    <property type="evidence" value="ECO:0007669"/>
    <property type="project" value="TreeGrafter"/>
</dbReference>
<feature type="domain" description="FH2" evidence="2">
    <location>
        <begin position="1"/>
        <end position="376"/>
    </location>
</feature>